<dbReference type="GO" id="GO:0003924">
    <property type="term" value="F:GTPase activity"/>
    <property type="evidence" value="ECO:0007669"/>
    <property type="project" value="InterPro"/>
</dbReference>
<dbReference type="SUPFAM" id="SSF52540">
    <property type="entry name" value="P-loop containing nucleoside triphosphate hydrolases"/>
    <property type="match status" value="1"/>
</dbReference>
<proteinExistence type="inferred from homology"/>
<keyword evidence="5" id="KW-1185">Reference proteome</keyword>
<dbReference type="Gene3D" id="3.40.50.300">
    <property type="entry name" value="P-loop containing nucleotide triphosphate hydrolases"/>
    <property type="match status" value="1"/>
</dbReference>
<dbReference type="GO" id="GO:0007264">
    <property type="term" value="P:small GTPase-mediated signal transduction"/>
    <property type="evidence" value="ECO:0007669"/>
    <property type="project" value="InterPro"/>
</dbReference>
<dbReference type="SMART" id="SM00175">
    <property type="entry name" value="RAB"/>
    <property type="match status" value="1"/>
</dbReference>
<dbReference type="InterPro" id="IPR001806">
    <property type="entry name" value="Small_GTPase"/>
</dbReference>
<dbReference type="InterPro" id="IPR003578">
    <property type="entry name" value="Small_GTPase_Rho"/>
</dbReference>
<dbReference type="InterPro" id="IPR027417">
    <property type="entry name" value="P-loop_NTPase"/>
</dbReference>
<sequence length="206" mass="23307">MAATAGEEADVKFIKCVVVGDGAVGKTCMLMSYATDRFPTEYVPTVFDNYAVTLHIRNCQYQLGLFDTAGQEEYEGLRLLSYPGTHVFLLTFAVIMPESLKNLELKWLPEIRQQCPTSAYLIVGTQIDLRDDEKVKFKLQKRKMKPTTFEDGVKFAKKVNADCYAECSAMTRQGLKNVFDEAIIAALEPKIKRTDSRRKGRRCVIL</sequence>
<dbReference type="NCBIfam" id="TIGR00231">
    <property type="entry name" value="small_GTP"/>
    <property type="match status" value="1"/>
</dbReference>
<dbReference type="InterPro" id="IPR005225">
    <property type="entry name" value="Small_GTP-bd"/>
</dbReference>
<accession>A0AAE0SGZ3</accession>
<dbReference type="PROSITE" id="PS51420">
    <property type="entry name" value="RHO"/>
    <property type="match status" value="1"/>
</dbReference>
<dbReference type="Pfam" id="PF00071">
    <property type="entry name" value="Ras"/>
    <property type="match status" value="1"/>
</dbReference>
<reference evidence="4" key="1">
    <citation type="journal article" date="2021" name="Genome Biol. Evol.">
        <title>A High-Quality Reference Genome for a Parasitic Bivalve with Doubly Uniparental Inheritance (Bivalvia: Unionida).</title>
        <authorList>
            <person name="Smith C.H."/>
        </authorList>
    </citation>
    <scope>NUCLEOTIDE SEQUENCE</scope>
    <source>
        <strain evidence="4">CHS0354</strain>
    </source>
</reference>
<evidence type="ECO:0000256" key="1">
    <source>
        <dbReference type="ARBA" id="ARBA00010142"/>
    </source>
</evidence>
<dbReference type="PANTHER" id="PTHR24072">
    <property type="entry name" value="RHO FAMILY GTPASE"/>
    <property type="match status" value="1"/>
</dbReference>
<evidence type="ECO:0008006" key="6">
    <source>
        <dbReference type="Google" id="ProtNLM"/>
    </source>
</evidence>
<dbReference type="PROSITE" id="PS51419">
    <property type="entry name" value="RAB"/>
    <property type="match status" value="1"/>
</dbReference>
<comment type="caution">
    <text evidence="4">The sequence shown here is derived from an EMBL/GenBank/DDBJ whole genome shotgun (WGS) entry which is preliminary data.</text>
</comment>
<dbReference type="PROSITE" id="PS51421">
    <property type="entry name" value="RAS"/>
    <property type="match status" value="1"/>
</dbReference>
<dbReference type="EMBL" id="JAEAOA010000520">
    <property type="protein sequence ID" value="KAK3591830.1"/>
    <property type="molecule type" value="Genomic_DNA"/>
</dbReference>
<keyword evidence="2" id="KW-0547">Nucleotide-binding</keyword>
<reference evidence="4" key="3">
    <citation type="submission" date="2023-05" db="EMBL/GenBank/DDBJ databases">
        <authorList>
            <person name="Smith C.H."/>
        </authorList>
    </citation>
    <scope>NUCLEOTIDE SEQUENCE</scope>
    <source>
        <strain evidence="4">CHS0354</strain>
        <tissue evidence="4">Mantle</tissue>
    </source>
</reference>
<evidence type="ECO:0000313" key="4">
    <source>
        <dbReference type="EMBL" id="KAK3591830.1"/>
    </source>
</evidence>
<reference evidence="4" key="2">
    <citation type="journal article" date="2021" name="Genome Biol. Evol.">
        <title>Developing a high-quality reference genome for a parasitic bivalve with doubly uniparental inheritance (Bivalvia: Unionida).</title>
        <authorList>
            <person name="Smith C.H."/>
        </authorList>
    </citation>
    <scope>NUCLEOTIDE SEQUENCE</scope>
    <source>
        <strain evidence="4">CHS0354</strain>
        <tissue evidence="4">Mantle</tissue>
    </source>
</reference>
<evidence type="ECO:0000256" key="2">
    <source>
        <dbReference type="ARBA" id="ARBA00022741"/>
    </source>
</evidence>
<dbReference type="PRINTS" id="PR00449">
    <property type="entry name" value="RASTRNSFRMNG"/>
</dbReference>
<dbReference type="AlphaFoldDB" id="A0AAE0SGZ3"/>
<protein>
    <recommendedName>
        <fullName evidence="6">Rho GTPase</fullName>
    </recommendedName>
</protein>
<dbReference type="CDD" id="cd00157">
    <property type="entry name" value="Rho"/>
    <property type="match status" value="1"/>
</dbReference>
<gene>
    <name evidence="4" type="ORF">CHS0354_007693</name>
</gene>
<dbReference type="SMART" id="SM00174">
    <property type="entry name" value="RHO"/>
    <property type="match status" value="1"/>
</dbReference>
<dbReference type="Proteomes" id="UP001195483">
    <property type="component" value="Unassembled WGS sequence"/>
</dbReference>
<evidence type="ECO:0000313" key="5">
    <source>
        <dbReference type="Proteomes" id="UP001195483"/>
    </source>
</evidence>
<organism evidence="4 5">
    <name type="scientific">Potamilus streckersoni</name>
    <dbReference type="NCBI Taxonomy" id="2493646"/>
    <lineage>
        <taxon>Eukaryota</taxon>
        <taxon>Metazoa</taxon>
        <taxon>Spiralia</taxon>
        <taxon>Lophotrochozoa</taxon>
        <taxon>Mollusca</taxon>
        <taxon>Bivalvia</taxon>
        <taxon>Autobranchia</taxon>
        <taxon>Heteroconchia</taxon>
        <taxon>Palaeoheterodonta</taxon>
        <taxon>Unionida</taxon>
        <taxon>Unionoidea</taxon>
        <taxon>Unionidae</taxon>
        <taxon>Ambleminae</taxon>
        <taxon>Lampsilini</taxon>
        <taxon>Potamilus</taxon>
    </lineage>
</organism>
<dbReference type="FunFam" id="3.40.50.300:FF:001179">
    <property type="entry name" value="Rho family GTPase"/>
    <property type="match status" value="1"/>
</dbReference>
<dbReference type="SMART" id="SM00173">
    <property type="entry name" value="RAS"/>
    <property type="match status" value="1"/>
</dbReference>
<name>A0AAE0SGZ3_9BIVA</name>
<evidence type="ECO:0000256" key="3">
    <source>
        <dbReference type="ARBA" id="ARBA00023134"/>
    </source>
</evidence>
<comment type="similarity">
    <text evidence="1">Belongs to the small GTPase superfamily. Rho family.</text>
</comment>
<dbReference type="GO" id="GO:0005525">
    <property type="term" value="F:GTP binding"/>
    <property type="evidence" value="ECO:0007669"/>
    <property type="project" value="UniProtKB-KW"/>
</dbReference>
<keyword evidence="3" id="KW-0342">GTP-binding</keyword>